<dbReference type="InterPro" id="IPR032675">
    <property type="entry name" value="LRR_dom_sf"/>
</dbReference>
<dbReference type="Gene3D" id="3.40.50.10140">
    <property type="entry name" value="Toll/interleukin-1 receptor homology (TIR) domain"/>
    <property type="match status" value="1"/>
</dbReference>
<dbReference type="InterPro" id="IPR049052">
    <property type="entry name" value="nSTAND1"/>
</dbReference>
<organism evidence="3 4">
    <name type="scientific">Spirosoma arboris</name>
    <dbReference type="NCBI Taxonomy" id="2682092"/>
    <lineage>
        <taxon>Bacteria</taxon>
        <taxon>Pseudomonadati</taxon>
        <taxon>Bacteroidota</taxon>
        <taxon>Cytophagia</taxon>
        <taxon>Cytophagales</taxon>
        <taxon>Cytophagaceae</taxon>
        <taxon>Spirosoma</taxon>
    </lineage>
</organism>
<dbReference type="PANTHER" id="PTHR36766:SF70">
    <property type="entry name" value="DISEASE RESISTANCE PROTEIN RGA4"/>
    <property type="match status" value="1"/>
</dbReference>
<gene>
    <name evidence="3" type="ORF">GO755_38325</name>
</gene>
<sequence length="1148" mass="131136">MRCFSILFQRAFPYRTEYLTMRIFLSYNRKNQSFVTEIAHKLKSQNFETADSLFFDQDNLESGDKWAQKIQNALVNSDACVVFIGEQGIGNWQMKEVLKAIDLLEEDKTAFRIIPVIVPHSDRENVQKSFPWFLADTQWIEFTSPSDSDAFQKLVVTLRENAPAPFPIPAGTTNPYKGLESFGVDDAAFFFGRTFDVNRVFYYHLRLASTQFSKRFLAIIGNSGSGKSSFAKAGLLASLKAGRFEGSKQWLRIILTPDNNPLLKLATALEKAGIVALSTDFKNSALQDSETLRERLEVFSQKVVLLIDQFEEVITQCKDNENRTAFLANLAEAVNSNYLICIITMRSDFYSSFAPYRDFNFLLLTNNYTLAEIDANTNGDEWHRYMRDIISKPARLMGVNIEPQLVNRIIEDLREINGVLPILQLALQQLWLGKKVMDQITTSDYDRLAGGEGRGIAGVIEMHANTVFNLITSNGNDVGKVALFKAIFIRLVEITSGKDDVRKTISQNALIQELRNQFTEPEIQTMLIDLSGEESRLIRIKGDLWIDVIHEVLIRKWEKLKGWINERREAIAYKQDIEKDINDYEQKVESYIYNYLRLFNSKKLETFINWKKANPDLTDERIDSFFASIQTKQRVLIVGGLAMWVIIITGLLWYNFKYLPENSKLAKYWKEHNYKLEEIHKLKISDLDDLTGLQVFTNLDTLLIDANGENFNQARLDYLPEKLTYLSIKNAEISEPLNFSHLRTLNQFVLANIPKLQSFSSLQQLASLQTLSLSDLPNLQDLKGLNQAKSLKNLILSGLAISDLKWLEQVKSLQSLTLSGLFISNLKGLNQVHSLQALTLFNLDKLETLNGLEQASSLQILILSDIFHLQTLKGIEKNKTLKSLTLKNVYDLQDLKELEQVKSLKNLTLSNMDIKNMKVFELARPLQSLYLYDLPISDLKGLEQDKYLQILALESLANLQDLSELKQAKSLQNLTLSNLTNLQSLKGLELGKSLQILKLESLANLKDLKGLEQAKLLRNLTLSNLAGLQNLKEFELGKSLQNLTLSSLDNLQDLKWLEQLLEIKILRLNSVGNNELKNSQVLLKMPLDSLFLSDIDIRNVDFRKEKCKVKVLIYNRIGVDENWIVEMARHAPQTKFLNAKDLIKSEDL</sequence>
<reference evidence="3 4" key="1">
    <citation type="submission" date="2019-12" db="EMBL/GenBank/DDBJ databases">
        <title>Spirosoma sp. HMF4905 genome sequencing and assembly.</title>
        <authorList>
            <person name="Kang H."/>
            <person name="Cha I."/>
            <person name="Kim H."/>
            <person name="Joh K."/>
        </authorList>
    </citation>
    <scope>NUCLEOTIDE SEQUENCE [LARGE SCALE GENOMIC DNA]</scope>
    <source>
        <strain evidence="3 4">HMF4905</strain>
    </source>
</reference>
<proteinExistence type="predicted"/>
<dbReference type="PROSITE" id="PS50104">
    <property type="entry name" value="TIR"/>
    <property type="match status" value="1"/>
</dbReference>
<dbReference type="Pfam" id="PF13676">
    <property type="entry name" value="TIR_2"/>
    <property type="match status" value="1"/>
</dbReference>
<dbReference type="Proteomes" id="UP000436006">
    <property type="component" value="Unassembled WGS sequence"/>
</dbReference>
<dbReference type="SUPFAM" id="SSF52058">
    <property type="entry name" value="L domain-like"/>
    <property type="match status" value="1"/>
</dbReference>
<dbReference type="PANTHER" id="PTHR36766">
    <property type="entry name" value="PLANT BROAD-SPECTRUM MILDEW RESISTANCE PROTEIN RPW8"/>
    <property type="match status" value="1"/>
</dbReference>
<name>A0A7K1SQG2_9BACT</name>
<dbReference type="Gene3D" id="3.80.10.10">
    <property type="entry name" value="Ribonuclease Inhibitor"/>
    <property type="match status" value="2"/>
</dbReference>
<dbReference type="EMBL" id="WPIN01000028">
    <property type="protein sequence ID" value="MVM35933.1"/>
    <property type="molecule type" value="Genomic_DNA"/>
</dbReference>
<dbReference type="InterPro" id="IPR035897">
    <property type="entry name" value="Toll_tir_struct_dom_sf"/>
</dbReference>
<feature type="domain" description="TIR" evidence="2">
    <location>
        <begin position="19"/>
        <end position="162"/>
    </location>
</feature>
<dbReference type="InterPro" id="IPR000157">
    <property type="entry name" value="TIR_dom"/>
</dbReference>
<evidence type="ECO:0000313" key="3">
    <source>
        <dbReference type="EMBL" id="MVM35933.1"/>
    </source>
</evidence>
<evidence type="ECO:0000256" key="1">
    <source>
        <dbReference type="SAM" id="Coils"/>
    </source>
</evidence>
<dbReference type="SUPFAM" id="SSF52540">
    <property type="entry name" value="P-loop containing nucleoside triphosphate hydrolases"/>
    <property type="match status" value="1"/>
</dbReference>
<dbReference type="AlphaFoldDB" id="A0A7K1SQG2"/>
<accession>A0A7K1SQG2</accession>
<feature type="coiled-coil region" evidence="1">
    <location>
        <begin position="567"/>
        <end position="594"/>
    </location>
</feature>
<comment type="caution">
    <text evidence="3">The sequence shown here is derived from an EMBL/GenBank/DDBJ whole genome shotgun (WGS) entry which is preliminary data.</text>
</comment>
<dbReference type="Pfam" id="PF20703">
    <property type="entry name" value="nSTAND1"/>
    <property type="match status" value="1"/>
</dbReference>
<evidence type="ECO:0000259" key="2">
    <source>
        <dbReference type="PROSITE" id="PS50104"/>
    </source>
</evidence>
<keyword evidence="4" id="KW-1185">Reference proteome</keyword>
<protein>
    <submittedName>
        <fullName evidence="3">TIR domain-containing protein</fullName>
    </submittedName>
</protein>
<dbReference type="SUPFAM" id="SSF52200">
    <property type="entry name" value="Toll/Interleukin receptor TIR domain"/>
    <property type="match status" value="1"/>
</dbReference>
<dbReference type="GO" id="GO:0007165">
    <property type="term" value="P:signal transduction"/>
    <property type="evidence" value="ECO:0007669"/>
    <property type="project" value="InterPro"/>
</dbReference>
<dbReference type="Gene3D" id="3.40.50.300">
    <property type="entry name" value="P-loop containing nucleotide triphosphate hydrolases"/>
    <property type="match status" value="1"/>
</dbReference>
<dbReference type="InterPro" id="IPR027417">
    <property type="entry name" value="P-loop_NTPase"/>
</dbReference>
<keyword evidence="1" id="KW-0175">Coiled coil</keyword>
<evidence type="ECO:0000313" key="4">
    <source>
        <dbReference type="Proteomes" id="UP000436006"/>
    </source>
</evidence>